<dbReference type="RefSeq" id="WP_216065074.1">
    <property type="nucleotide sequence ID" value="NZ_CP123764.1"/>
</dbReference>
<keyword evidence="3" id="KW-0732">Signal</keyword>
<keyword evidence="2" id="KW-0812">Transmembrane</keyword>
<protein>
    <submittedName>
        <fullName evidence="5">Outer membrane beta-barrel protein</fullName>
    </submittedName>
</protein>
<evidence type="ECO:0000256" key="1">
    <source>
        <dbReference type="ARBA" id="ARBA00005710"/>
    </source>
</evidence>
<feature type="signal peptide" evidence="3">
    <location>
        <begin position="1"/>
        <end position="26"/>
    </location>
</feature>
<evidence type="ECO:0000259" key="4">
    <source>
        <dbReference type="Pfam" id="PF01389"/>
    </source>
</evidence>
<dbReference type="EMBL" id="JAUOPB010000019">
    <property type="protein sequence ID" value="MDO6424837.1"/>
    <property type="molecule type" value="Genomic_DNA"/>
</dbReference>
<reference evidence="5" key="1">
    <citation type="submission" date="2023-07" db="EMBL/GenBank/DDBJ databases">
        <title>Genome content predicts the carbon catabolic preferences of heterotrophic bacteria.</title>
        <authorList>
            <person name="Gralka M."/>
        </authorList>
    </citation>
    <scope>NUCLEOTIDE SEQUENCE</scope>
    <source>
        <strain evidence="5">I3M17_2</strain>
    </source>
</reference>
<feature type="chain" id="PRO_5043779100" evidence="3">
    <location>
        <begin position="27"/>
        <end position="189"/>
    </location>
</feature>
<gene>
    <name evidence="5" type="ORF">Q4521_20275</name>
</gene>
<evidence type="ECO:0000313" key="6">
    <source>
        <dbReference type="Proteomes" id="UP001169760"/>
    </source>
</evidence>
<dbReference type="Proteomes" id="UP001169760">
    <property type="component" value="Unassembled WGS sequence"/>
</dbReference>
<evidence type="ECO:0000256" key="2">
    <source>
        <dbReference type="ARBA" id="ARBA00023114"/>
    </source>
</evidence>
<keyword evidence="2" id="KW-0626">Porin</keyword>
<comment type="similarity">
    <text evidence="1">Belongs to the outer membrane OOP (TC 1.B.6) superfamily. OmpA family.</text>
</comment>
<keyword evidence="2" id="KW-0406">Ion transport</keyword>
<dbReference type="AlphaFoldDB" id="A0AAW7XDB4"/>
<organism evidence="5 6">
    <name type="scientific">Saccharophagus degradans</name>
    <dbReference type="NCBI Taxonomy" id="86304"/>
    <lineage>
        <taxon>Bacteria</taxon>
        <taxon>Pseudomonadati</taxon>
        <taxon>Pseudomonadota</taxon>
        <taxon>Gammaproteobacteria</taxon>
        <taxon>Cellvibrionales</taxon>
        <taxon>Cellvibrionaceae</taxon>
        <taxon>Saccharophagus</taxon>
    </lineage>
</organism>
<feature type="domain" description="Outer membrane protein OmpA-like transmembrane" evidence="4">
    <location>
        <begin position="37"/>
        <end position="172"/>
    </location>
</feature>
<comment type="caution">
    <text evidence="5">The sequence shown here is derived from an EMBL/GenBank/DDBJ whole genome shotgun (WGS) entry which is preliminary data.</text>
</comment>
<evidence type="ECO:0000256" key="3">
    <source>
        <dbReference type="SAM" id="SignalP"/>
    </source>
</evidence>
<name>A0AAW7XDB4_9GAMM</name>
<keyword evidence="2" id="KW-0813">Transport</keyword>
<proteinExistence type="inferred from homology"/>
<dbReference type="InterPro" id="IPR000498">
    <property type="entry name" value="OmpA-like_TM_dom"/>
</dbReference>
<accession>A0AAW7XDB4</accession>
<sequence length="189" mass="20237">MRKLLTLPFALTLAISAAYYSSSAYAESYLTGSVGSATTTGFAEDSTTLNFGAGARFGDFFALEVSYLDTGEFTASETYNDGQLDSSLKFTGLNVSLIGHLPLSDDLELYGKVGQYFWRADINSYAHADNSSASLRLNDADLTYGGGVLMHLSKQLALKAEYQIIDFAADNDGAFGSTDIASVGFIFKL</sequence>
<evidence type="ECO:0000313" key="5">
    <source>
        <dbReference type="EMBL" id="MDO6424837.1"/>
    </source>
</evidence>
<dbReference type="Pfam" id="PF01389">
    <property type="entry name" value="OmpA_membrane"/>
    <property type="match status" value="1"/>
</dbReference>